<dbReference type="Proteomes" id="UP000807769">
    <property type="component" value="Unassembled WGS sequence"/>
</dbReference>
<dbReference type="EMBL" id="JABBWG010000011">
    <property type="protein sequence ID" value="KAG1818747.1"/>
    <property type="molecule type" value="Genomic_DNA"/>
</dbReference>
<proteinExistence type="predicted"/>
<dbReference type="RefSeq" id="XP_041194619.1">
    <property type="nucleotide sequence ID" value="XM_041329011.1"/>
</dbReference>
<dbReference type="GeneID" id="64623028"/>
<protein>
    <submittedName>
        <fullName evidence="2">Uncharacterized protein</fullName>
    </submittedName>
</protein>
<reference evidence="2" key="1">
    <citation type="journal article" date="2020" name="New Phytol.">
        <title>Comparative genomics reveals dynamic genome evolution in host specialist ectomycorrhizal fungi.</title>
        <authorList>
            <person name="Lofgren L.A."/>
            <person name="Nguyen N.H."/>
            <person name="Vilgalys R."/>
            <person name="Ruytinx J."/>
            <person name="Liao H.L."/>
            <person name="Branco S."/>
            <person name="Kuo A."/>
            <person name="LaButti K."/>
            <person name="Lipzen A."/>
            <person name="Andreopoulos W."/>
            <person name="Pangilinan J."/>
            <person name="Riley R."/>
            <person name="Hundley H."/>
            <person name="Na H."/>
            <person name="Barry K."/>
            <person name="Grigoriev I.V."/>
            <person name="Stajich J.E."/>
            <person name="Kennedy P.G."/>
        </authorList>
    </citation>
    <scope>NUCLEOTIDE SEQUENCE</scope>
    <source>
        <strain evidence="2">MN1</strain>
    </source>
</reference>
<accession>A0A9P7JF52</accession>
<feature type="compositionally biased region" description="Polar residues" evidence="1">
    <location>
        <begin position="127"/>
        <end position="136"/>
    </location>
</feature>
<feature type="compositionally biased region" description="Polar residues" evidence="1">
    <location>
        <begin position="104"/>
        <end position="119"/>
    </location>
</feature>
<evidence type="ECO:0000256" key="1">
    <source>
        <dbReference type="SAM" id="MobiDB-lite"/>
    </source>
</evidence>
<feature type="region of interest" description="Disordered" evidence="1">
    <location>
        <begin position="82"/>
        <end position="136"/>
    </location>
</feature>
<sequence>MTYHVITARRSSELLSHTPVEYDLQIYRSGESVRHSLIIYIPNMTNISAATEAYRSAVTFANDPAFSMHVVTREEYLEVGSNASRKKFPGWQSSSAPGDAEISKATQESVMEDQGQPNRKPSRSRMRTTTAPGRRK</sequence>
<evidence type="ECO:0000313" key="3">
    <source>
        <dbReference type="Proteomes" id="UP000807769"/>
    </source>
</evidence>
<evidence type="ECO:0000313" key="2">
    <source>
        <dbReference type="EMBL" id="KAG1818747.1"/>
    </source>
</evidence>
<dbReference type="AlphaFoldDB" id="A0A9P7JF52"/>
<gene>
    <name evidence="2" type="ORF">BJ212DRAFT_108290</name>
</gene>
<comment type="caution">
    <text evidence="2">The sequence shown here is derived from an EMBL/GenBank/DDBJ whole genome shotgun (WGS) entry which is preliminary data.</text>
</comment>
<keyword evidence="3" id="KW-1185">Reference proteome</keyword>
<name>A0A9P7JF52_9AGAM</name>
<organism evidence="2 3">
    <name type="scientific">Suillus subaureus</name>
    <dbReference type="NCBI Taxonomy" id="48587"/>
    <lineage>
        <taxon>Eukaryota</taxon>
        <taxon>Fungi</taxon>
        <taxon>Dikarya</taxon>
        <taxon>Basidiomycota</taxon>
        <taxon>Agaricomycotina</taxon>
        <taxon>Agaricomycetes</taxon>
        <taxon>Agaricomycetidae</taxon>
        <taxon>Boletales</taxon>
        <taxon>Suillineae</taxon>
        <taxon>Suillaceae</taxon>
        <taxon>Suillus</taxon>
    </lineage>
</organism>
<dbReference type="OrthoDB" id="6220758at2759"/>